<dbReference type="Gene3D" id="3.90.380.10">
    <property type="entry name" value="Naphthalene 1,2-dioxygenase Alpha Subunit, Chain A, domain 1"/>
    <property type="match status" value="1"/>
</dbReference>
<organism evidence="8 9">
    <name type="scientific">Immundisolibacter cernigliae</name>
    <dbReference type="NCBI Taxonomy" id="1810504"/>
    <lineage>
        <taxon>Bacteria</taxon>
        <taxon>Pseudomonadati</taxon>
        <taxon>Pseudomonadota</taxon>
        <taxon>Gammaproteobacteria</taxon>
        <taxon>Immundisolibacterales</taxon>
        <taxon>Immundisolibacteraceae</taxon>
        <taxon>Immundisolibacter</taxon>
    </lineage>
</organism>
<sequence length="239" mass="27157">MPAAGPVDFDRYIDDRIDEGQFAVHRDIFRDEFLFELEMKYIFESNWVFLCHASQLPKPHDFFSTHIGRQPVLVTRNAAGELKAFLNTCTHKGSLVCLNRSGNRKFHSCTYHGWTFDTNGRCVSIKDHTDAAYTPAFEAHSHDLQAVPKLAEYRGWIFGSLNADVVPLEQHLGDARVFIDLLVEQAPDGMELVRGNASYTFPGNWKMQVENCLDGYHLNIAHKGFIEITRRRIARAGAA</sequence>
<dbReference type="InterPro" id="IPR036922">
    <property type="entry name" value="Rieske_2Fe-2S_sf"/>
</dbReference>
<accession>A0A1B1YWA3</accession>
<dbReference type="PANTHER" id="PTHR43756:SF1">
    <property type="entry name" value="3-PHENYLPROPIONATE_CINNAMIC ACID DIOXYGENASE SUBUNIT ALPHA"/>
    <property type="match status" value="1"/>
</dbReference>
<evidence type="ECO:0000259" key="7">
    <source>
        <dbReference type="PROSITE" id="PS51296"/>
    </source>
</evidence>
<dbReference type="GO" id="GO:0046872">
    <property type="term" value="F:metal ion binding"/>
    <property type="evidence" value="ECO:0007669"/>
    <property type="project" value="UniProtKB-KW"/>
</dbReference>
<evidence type="ECO:0000313" key="8">
    <source>
        <dbReference type="EMBL" id="ANX05032.1"/>
    </source>
</evidence>
<dbReference type="PRINTS" id="PR00090">
    <property type="entry name" value="RNGDIOXGNASE"/>
</dbReference>
<evidence type="ECO:0000256" key="3">
    <source>
        <dbReference type="ARBA" id="ARBA00022723"/>
    </source>
</evidence>
<keyword evidence="4" id="KW-0560">Oxidoreductase</keyword>
<keyword evidence="2" id="KW-0001">2Fe-2S</keyword>
<evidence type="ECO:0000256" key="4">
    <source>
        <dbReference type="ARBA" id="ARBA00023002"/>
    </source>
</evidence>
<gene>
    <name evidence="8" type="ORF">PG2T_13175</name>
</gene>
<name>A0A1B1YWA3_9GAMM</name>
<dbReference type="Proteomes" id="UP000092952">
    <property type="component" value="Chromosome"/>
</dbReference>
<keyword evidence="9" id="KW-1185">Reference proteome</keyword>
<feature type="domain" description="Rieske" evidence="7">
    <location>
        <begin position="48"/>
        <end position="159"/>
    </location>
</feature>
<dbReference type="InterPro" id="IPR001663">
    <property type="entry name" value="Rng_hydr_dOase-A"/>
</dbReference>
<evidence type="ECO:0000256" key="5">
    <source>
        <dbReference type="ARBA" id="ARBA00023004"/>
    </source>
</evidence>
<dbReference type="PANTHER" id="PTHR43756">
    <property type="entry name" value="CHOLINE MONOOXYGENASE, CHLOROPLASTIC"/>
    <property type="match status" value="1"/>
</dbReference>
<dbReference type="Pfam" id="PF00355">
    <property type="entry name" value="Rieske"/>
    <property type="match status" value="1"/>
</dbReference>
<dbReference type="Gene3D" id="2.102.10.10">
    <property type="entry name" value="Rieske [2Fe-2S] iron-sulphur domain"/>
    <property type="match status" value="1"/>
</dbReference>
<dbReference type="InParanoid" id="A0A1B1YWA3"/>
<comment type="similarity">
    <text evidence="1">Belongs to the bacterial ring-hydroxylating dioxygenase alpha subunit family.</text>
</comment>
<evidence type="ECO:0000256" key="2">
    <source>
        <dbReference type="ARBA" id="ARBA00022714"/>
    </source>
</evidence>
<dbReference type="GO" id="GO:0016491">
    <property type="term" value="F:oxidoreductase activity"/>
    <property type="evidence" value="ECO:0007669"/>
    <property type="project" value="UniProtKB-KW"/>
</dbReference>
<evidence type="ECO:0000256" key="6">
    <source>
        <dbReference type="ARBA" id="ARBA00023014"/>
    </source>
</evidence>
<evidence type="ECO:0000313" key="9">
    <source>
        <dbReference type="Proteomes" id="UP000092952"/>
    </source>
</evidence>
<dbReference type="InterPro" id="IPR017941">
    <property type="entry name" value="Rieske_2Fe-2S"/>
</dbReference>
<evidence type="ECO:0000256" key="1">
    <source>
        <dbReference type="ARBA" id="ARBA00008751"/>
    </source>
</evidence>
<dbReference type="AlphaFoldDB" id="A0A1B1YWA3"/>
<dbReference type="SUPFAM" id="SSF50022">
    <property type="entry name" value="ISP domain"/>
    <property type="match status" value="1"/>
</dbReference>
<dbReference type="PROSITE" id="PS51296">
    <property type="entry name" value="RIESKE"/>
    <property type="match status" value="1"/>
</dbReference>
<keyword evidence="6" id="KW-0411">Iron-sulfur</keyword>
<protein>
    <recommendedName>
        <fullName evidence="7">Rieske domain-containing protein</fullName>
    </recommendedName>
</protein>
<dbReference type="GO" id="GO:0051537">
    <property type="term" value="F:2 iron, 2 sulfur cluster binding"/>
    <property type="evidence" value="ECO:0007669"/>
    <property type="project" value="UniProtKB-KW"/>
</dbReference>
<dbReference type="KEGG" id="gbi:PG2T_13175"/>
<proteinExistence type="inferred from homology"/>
<dbReference type="SUPFAM" id="SSF55961">
    <property type="entry name" value="Bet v1-like"/>
    <property type="match status" value="1"/>
</dbReference>
<dbReference type="STRING" id="1810504.PG2T_13175"/>
<dbReference type="OrthoDB" id="9769355at2"/>
<keyword evidence="3" id="KW-0479">Metal-binding</keyword>
<dbReference type="EMBL" id="CP014671">
    <property type="protein sequence ID" value="ANX05032.1"/>
    <property type="molecule type" value="Genomic_DNA"/>
</dbReference>
<keyword evidence="5" id="KW-0408">Iron</keyword>
<reference evidence="9" key="1">
    <citation type="submission" date="2016-03" db="EMBL/GenBank/DDBJ databases">
        <title>Complete genome sequence of Solimmundus cernigliae, representing a novel lineage of polycyclic aromatic hydrocarbon degraders within the Gammaproteobacteria.</title>
        <authorList>
            <person name="Singleton D.R."/>
            <person name="Dickey A.N."/>
            <person name="Scholl E.H."/>
            <person name="Wright F.A."/>
            <person name="Aitken M.D."/>
        </authorList>
    </citation>
    <scope>NUCLEOTIDE SEQUENCE [LARGE SCALE GENOMIC DNA]</scope>
    <source>
        <strain evidence="9">TR3.2</strain>
    </source>
</reference>